<name>A0A9J7M065_BRAFL</name>
<dbReference type="RefSeq" id="XP_035692107.1">
    <property type="nucleotide sequence ID" value="XM_035836214.1"/>
</dbReference>
<reference evidence="6" key="2">
    <citation type="submission" date="2025-08" db="UniProtKB">
        <authorList>
            <consortium name="RefSeq"/>
        </authorList>
    </citation>
    <scope>IDENTIFICATION</scope>
    <source>
        <strain evidence="6">S238N-H82</strain>
        <tissue evidence="6">Testes</tissue>
    </source>
</reference>
<dbReference type="InterPro" id="IPR008160">
    <property type="entry name" value="Collagen"/>
</dbReference>
<dbReference type="SMART" id="SM00034">
    <property type="entry name" value="CLECT"/>
    <property type="match status" value="1"/>
</dbReference>
<dbReference type="InterPro" id="IPR050801">
    <property type="entry name" value="Ca-Dep_Lectins_ImmuneDev"/>
</dbReference>
<keyword evidence="5" id="KW-1185">Reference proteome</keyword>
<dbReference type="Gene3D" id="3.10.100.10">
    <property type="entry name" value="Mannose-Binding Protein A, subunit A"/>
    <property type="match status" value="1"/>
</dbReference>
<evidence type="ECO:0000313" key="6">
    <source>
        <dbReference type="RefSeq" id="XP_035692107.1"/>
    </source>
</evidence>
<dbReference type="AlphaFoldDB" id="A0A9J7M065"/>
<keyword evidence="1" id="KW-0106">Calcium</keyword>
<dbReference type="PANTHER" id="PTHR22801">
    <property type="entry name" value="LITHOSTATHINE"/>
    <property type="match status" value="1"/>
</dbReference>
<dbReference type="SUPFAM" id="SSF56436">
    <property type="entry name" value="C-type lectin-like"/>
    <property type="match status" value="1"/>
</dbReference>
<dbReference type="GO" id="GO:0005581">
    <property type="term" value="C:collagen trimer"/>
    <property type="evidence" value="ECO:0007669"/>
    <property type="project" value="UniProtKB-KW"/>
</dbReference>
<dbReference type="InterPro" id="IPR016187">
    <property type="entry name" value="CTDL_fold"/>
</dbReference>
<dbReference type="OrthoDB" id="10059571at2759"/>
<evidence type="ECO:0000256" key="2">
    <source>
        <dbReference type="ARBA" id="ARBA00023119"/>
    </source>
</evidence>
<feature type="domain" description="C-type lectin" evidence="4">
    <location>
        <begin position="74"/>
        <end position="183"/>
    </location>
</feature>
<keyword evidence="2" id="KW-0176">Collagen</keyword>
<dbReference type="Pfam" id="PF01391">
    <property type="entry name" value="Collagen"/>
    <property type="match status" value="1"/>
</dbReference>
<dbReference type="CDD" id="cd00037">
    <property type="entry name" value="CLECT"/>
    <property type="match status" value="1"/>
</dbReference>
<reference evidence="5" key="1">
    <citation type="journal article" date="2020" name="Nat. Ecol. Evol.">
        <title>Deeply conserved synteny resolves early events in vertebrate evolution.</title>
        <authorList>
            <person name="Simakov O."/>
            <person name="Marletaz F."/>
            <person name="Yue J.X."/>
            <person name="O'Connell B."/>
            <person name="Jenkins J."/>
            <person name="Brandt A."/>
            <person name="Calef R."/>
            <person name="Tung C.H."/>
            <person name="Huang T.K."/>
            <person name="Schmutz J."/>
            <person name="Satoh N."/>
            <person name="Yu J.K."/>
            <person name="Putnam N.H."/>
            <person name="Green R.E."/>
            <person name="Rokhsar D.S."/>
        </authorList>
    </citation>
    <scope>NUCLEOTIDE SEQUENCE [LARGE SCALE GENOMIC DNA]</scope>
    <source>
        <strain evidence="5">S238N-H82</strain>
    </source>
</reference>
<evidence type="ECO:0000259" key="4">
    <source>
        <dbReference type="PROSITE" id="PS50041"/>
    </source>
</evidence>
<dbReference type="KEGG" id="bfo:118426660"/>
<evidence type="ECO:0000313" key="5">
    <source>
        <dbReference type="Proteomes" id="UP000001554"/>
    </source>
</evidence>
<accession>A0A9J7M065</accession>
<dbReference type="FunFam" id="3.10.100.10:FF:000103">
    <property type="entry name" value="Uncharacterized protein"/>
    <property type="match status" value="1"/>
</dbReference>
<sequence length="202" mass="21457">MGPAGPSSVGPPGEKGDRGPAGPVSDGPPGLPGNRGARGPVGPRGPMGPVGAPGLKGMCKCEHTVSCPGGYTEHRDVCFKVFKNQENFDGAKAACLADGATLAMPRDAETNDFLVSLCTPVNGFFFWFGLHRHRGRRGGFEWVDGSALGTFSSWAPGEPDGRGCAHYNKNWDRKGMWEVATCDNYYMKFICQVDPGRGYVTS</sequence>
<dbReference type="InterPro" id="IPR001304">
    <property type="entry name" value="C-type_lectin-like"/>
</dbReference>
<feature type="compositionally biased region" description="Low complexity" evidence="3">
    <location>
        <begin position="32"/>
        <end position="41"/>
    </location>
</feature>
<dbReference type="Pfam" id="PF00059">
    <property type="entry name" value="Lectin_C"/>
    <property type="match status" value="1"/>
</dbReference>
<feature type="region of interest" description="Disordered" evidence="3">
    <location>
        <begin position="1"/>
        <end position="49"/>
    </location>
</feature>
<organism evidence="5 6">
    <name type="scientific">Branchiostoma floridae</name>
    <name type="common">Florida lancelet</name>
    <name type="synonym">Amphioxus</name>
    <dbReference type="NCBI Taxonomy" id="7739"/>
    <lineage>
        <taxon>Eukaryota</taxon>
        <taxon>Metazoa</taxon>
        <taxon>Chordata</taxon>
        <taxon>Cephalochordata</taxon>
        <taxon>Leptocardii</taxon>
        <taxon>Amphioxiformes</taxon>
        <taxon>Branchiostomatidae</taxon>
        <taxon>Branchiostoma</taxon>
    </lineage>
</organism>
<dbReference type="PROSITE" id="PS50041">
    <property type="entry name" value="C_TYPE_LECTIN_2"/>
    <property type="match status" value="1"/>
</dbReference>
<dbReference type="GeneID" id="118426660"/>
<evidence type="ECO:0000256" key="1">
    <source>
        <dbReference type="ARBA" id="ARBA00022837"/>
    </source>
</evidence>
<protein>
    <submittedName>
        <fullName evidence="6">Collectin-12-like</fullName>
    </submittedName>
</protein>
<dbReference type="Proteomes" id="UP000001554">
    <property type="component" value="Chromosome 1"/>
</dbReference>
<dbReference type="PANTHER" id="PTHR22801:SF63">
    <property type="entry name" value="C-TYPE LECTIN DOMAIN-CONTAINING PROTEIN"/>
    <property type="match status" value="1"/>
</dbReference>
<dbReference type="InterPro" id="IPR016186">
    <property type="entry name" value="C-type_lectin-like/link_sf"/>
</dbReference>
<proteinExistence type="predicted"/>
<evidence type="ECO:0000256" key="3">
    <source>
        <dbReference type="SAM" id="MobiDB-lite"/>
    </source>
</evidence>
<feature type="compositionally biased region" description="Low complexity" evidence="3">
    <location>
        <begin position="1"/>
        <end position="12"/>
    </location>
</feature>
<gene>
    <name evidence="6" type="primary">LOC118426660</name>
</gene>